<organism evidence="2 3">
    <name type="scientific">Drosophila kikkawai</name>
    <name type="common">Fruit fly</name>
    <dbReference type="NCBI Taxonomy" id="30033"/>
    <lineage>
        <taxon>Eukaryota</taxon>
        <taxon>Metazoa</taxon>
        <taxon>Ecdysozoa</taxon>
        <taxon>Arthropoda</taxon>
        <taxon>Hexapoda</taxon>
        <taxon>Insecta</taxon>
        <taxon>Pterygota</taxon>
        <taxon>Neoptera</taxon>
        <taxon>Endopterygota</taxon>
        <taxon>Diptera</taxon>
        <taxon>Brachycera</taxon>
        <taxon>Muscomorpha</taxon>
        <taxon>Ephydroidea</taxon>
        <taxon>Drosophilidae</taxon>
        <taxon>Drosophila</taxon>
        <taxon>Sophophora</taxon>
    </lineage>
</organism>
<dbReference type="GeneID" id="108080279"/>
<dbReference type="AlphaFoldDB" id="A0A6P4IN81"/>
<feature type="region of interest" description="Disordered" evidence="1">
    <location>
        <begin position="61"/>
        <end position="126"/>
    </location>
</feature>
<evidence type="ECO:0000313" key="3">
    <source>
        <dbReference type="RefSeq" id="XP_017030432.1"/>
    </source>
</evidence>
<sequence>MTAFNQDQRFALLLIISLVGGSCLLDFTKAQTLTAEDRLSVLKFVGAFMNFLDLELENSTMATPESTSTTPTSVETTTLTSDNNSTDVTTEVTSNSTTTIEETSSSTSATTEPETSTTSTTTEATTTTVRRRMCFKRFCYKFGGDKGYIV</sequence>
<name>A0A6P4IN81_DROKI</name>
<gene>
    <name evidence="3" type="primary">LOC108080279</name>
</gene>
<keyword evidence="2" id="KW-1185">Reference proteome</keyword>
<dbReference type="RefSeq" id="XP_017030432.1">
    <property type="nucleotide sequence ID" value="XM_017174943.2"/>
</dbReference>
<protein>
    <submittedName>
        <fullName evidence="3">Placenta-expressed transcript 1 protein</fullName>
    </submittedName>
</protein>
<dbReference type="OrthoDB" id="7869387at2759"/>
<accession>A0A6P4IN81</accession>
<evidence type="ECO:0000313" key="2">
    <source>
        <dbReference type="Proteomes" id="UP001652661"/>
    </source>
</evidence>
<evidence type="ECO:0000256" key="1">
    <source>
        <dbReference type="SAM" id="MobiDB-lite"/>
    </source>
</evidence>
<reference evidence="3" key="1">
    <citation type="submission" date="2025-08" db="UniProtKB">
        <authorList>
            <consortium name="RefSeq"/>
        </authorList>
    </citation>
    <scope>IDENTIFICATION</scope>
    <source>
        <strain evidence="3">14028-0561.14</strain>
        <tissue evidence="3">Whole fly</tissue>
    </source>
</reference>
<proteinExistence type="predicted"/>
<dbReference type="Proteomes" id="UP001652661">
    <property type="component" value="Chromosome X"/>
</dbReference>